<proteinExistence type="predicted"/>
<dbReference type="AlphaFoldDB" id="A0A8T1UY00"/>
<reference evidence="2" key="1">
    <citation type="submission" date="2021-01" db="EMBL/GenBank/DDBJ databases">
        <title>Phytophthora aleatoria, a newly-described species from Pinus radiata is distinct from Phytophthora cactorum isolates based on comparative genomics.</title>
        <authorList>
            <person name="Mcdougal R."/>
            <person name="Panda P."/>
            <person name="Williams N."/>
            <person name="Studholme D.J."/>
        </authorList>
    </citation>
    <scope>NUCLEOTIDE SEQUENCE</scope>
    <source>
        <strain evidence="2">NZFS 3830</strain>
    </source>
</reference>
<name>A0A8T1UY00_9STRA</name>
<feature type="compositionally biased region" description="Low complexity" evidence="1">
    <location>
        <begin position="46"/>
        <end position="58"/>
    </location>
</feature>
<sequence length="94" mass="10286">MIRRTATAHDRDGVGIAELVEEHPSRDPQTHPDNVSGRDACALHSTTGYTPADTTTPAKSCRQEMRRRKAASKDYSRAGSEQVGLRFSTTSAQE</sequence>
<feature type="compositionally biased region" description="Basic and acidic residues" evidence="1">
    <location>
        <begin position="20"/>
        <end position="30"/>
    </location>
</feature>
<gene>
    <name evidence="2" type="ORF">JG687_00001217</name>
</gene>
<organism evidence="2 3">
    <name type="scientific">Phytophthora cactorum</name>
    <dbReference type="NCBI Taxonomy" id="29920"/>
    <lineage>
        <taxon>Eukaryota</taxon>
        <taxon>Sar</taxon>
        <taxon>Stramenopiles</taxon>
        <taxon>Oomycota</taxon>
        <taxon>Peronosporomycetes</taxon>
        <taxon>Peronosporales</taxon>
        <taxon>Peronosporaceae</taxon>
        <taxon>Phytophthora</taxon>
    </lineage>
</organism>
<evidence type="ECO:0000256" key="1">
    <source>
        <dbReference type="SAM" id="MobiDB-lite"/>
    </source>
</evidence>
<dbReference type="Proteomes" id="UP000688947">
    <property type="component" value="Unassembled WGS sequence"/>
</dbReference>
<comment type="caution">
    <text evidence="2">The sequence shown here is derived from an EMBL/GenBank/DDBJ whole genome shotgun (WGS) entry which is preliminary data.</text>
</comment>
<evidence type="ECO:0000313" key="2">
    <source>
        <dbReference type="EMBL" id="KAG6972919.1"/>
    </source>
</evidence>
<dbReference type="EMBL" id="JAENGZ010000028">
    <property type="protein sequence ID" value="KAG6972919.1"/>
    <property type="molecule type" value="Genomic_DNA"/>
</dbReference>
<feature type="region of interest" description="Disordered" evidence="1">
    <location>
        <begin position="1"/>
        <end position="94"/>
    </location>
</feature>
<accession>A0A8T1UY00</accession>
<evidence type="ECO:0000313" key="3">
    <source>
        <dbReference type="Proteomes" id="UP000688947"/>
    </source>
</evidence>
<protein>
    <submittedName>
        <fullName evidence="2">Uncharacterized protein</fullName>
    </submittedName>
</protein>